<protein>
    <recommendedName>
        <fullName evidence="3">Bacteriocin</fullName>
    </recommendedName>
</protein>
<comment type="caution">
    <text evidence="1">The sequence shown here is derived from an EMBL/GenBank/DDBJ whole genome shotgun (WGS) entry which is preliminary data.</text>
</comment>
<evidence type="ECO:0008006" key="3">
    <source>
        <dbReference type="Google" id="ProtNLM"/>
    </source>
</evidence>
<evidence type="ECO:0000313" key="2">
    <source>
        <dbReference type="Proteomes" id="UP001336835"/>
    </source>
</evidence>
<proteinExistence type="predicted"/>
<evidence type="ECO:0000313" key="1">
    <source>
        <dbReference type="EMBL" id="MEE1946905.1"/>
    </source>
</evidence>
<keyword evidence="2" id="KW-1185">Reference proteome</keyword>
<reference evidence="1 2" key="1">
    <citation type="submission" date="2024-01" db="EMBL/GenBank/DDBJ databases">
        <title>Pedobacter sp. nov., isolated from fresh soil.</title>
        <authorList>
            <person name="Le N.T.T."/>
        </authorList>
    </citation>
    <scope>NUCLEOTIDE SEQUENCE [LARGE SCALE GENOMIC DNA]</scope>
    <source>
        <strain evidence="1 2">KR3-3</strain>
    </source>
</reference>
<dbReference type="Proteomes" id="UP001336835">
    <property type="component" value="Unassembled WGS sequence"/>
</dbReference>
<organism evidence="1 2">
    <name type="scientific">Pedobacter albus</name>
    <dbReference type="NCBI Taxonomy" id="3113905"/>
    <lineage>
        <taxon>Bacteria</taxon>
        <taxon>Pseudomonadati</taxon>
        <taxon>Bacteroidota</taxon>
        <taxon>Sphingobacteriia</taxon>
        <taxon>Sphingobacteriales</taxon>
        <taxon>Sphingobacteriaceae</taxon>
        <taxon>Pedobacter</taxon>
    </lineage>
</organism>
<dbReference type="EMBL" id="JAZDQT010000003">
    <property type="protein sequence ID" value="MEE1946905.1"/>
    <property type="molecule type" value="Genomic_DNA"/>
</dbReference>
<sequence length="69" mass="7757">MKALNKSEMKEILGGVAAGYYCCAYTFDPANGDMYHKCGITIEDAQARVEQETNNGWFSYYECGVERVD</sequence>
<name>A0ABU7IBP2_9SPHI</name>
<gene>
    <name evidence="1" type="ORF">VRU48_17395</name>
</gene>
<accession>A0ABU7IBP2</accession>
<dbReference type="RefSeq" id="WP_330109193.1">
    <property type="nucleotide sequence ID" value="NZ_JAZDQT010000003.1"/>
</dbReference>